<dbReference type="eggNOG" id="ENOG503485X">
    <property type="taxonomic scope" value="Bacteria"/>
</dbReference>
<keyword evidence="3" id="KW-1185">Reference proteome</keyword>
<proteinExistence type="predicted"/>
<accession>A8ZZN0</accession>
<gene>
    <name evidence="2" type="ordered locus">Dole_3099</name>
</gene>
<dbReference type="HOGENOM" id="CLU_773229_0_0_7"/>
<sequence>MAGKREIVFDEIVKISESFGINAVRLLFDKEYPETNLAFRNLKNDIQVFTSKVEDVFLLIENSLPKINAPSFSRNLRSGYRRHDVIQEAGAFVSEFRKRYPTPEVFLTQYQVPVIPVESIEADFDAFIVSHGPKAAICVNTYKRPPHRLIFSLAHEVCHMLFDRNRDIPVDVFLPSLHWNVDISEELLPEFFAYKFAQFFLIPYDESIHLAKKFPELDLAACQNAVDEGRTLKDVLANSIFDTLTSNQEFFYQEARHDDDEEEYQVSGEQFRRMDYEENREPDWIEQIDRDIRRSPVISFRQIKKILENITPSRNAQAVQGFLKESQKTLIQCIRQDTALYSENVLKYIEETLQIELR</sequence>
<protein>
    <recommendedName>
        <fullName evidence="1">IrrE N-terminal-like domain-containing protein</fullName>
    </recommendedName>
</protein>
<organism evidence="2 3">
    <name type="scientific">Desulfosudis oleivorans (strain DSM 6200 / JCM 39069 / Hxd3)</name>
    <name type="common">Desulfococcus oleovorans</name>
    <dbReference type="NCBI Taxonomy" id="96561"/>
    <lineage>
        <taxon>Bacteria</taxon>
        <taxon>Pseudomonadati</taxon>
        <taxon>Thermodesulfobacteriota</taxon>
        <taxon>Desulfobacteria</taxon>
        <taxon>Desulfobacterales</taxon>
        <taxon>Desulfosudaceae</taxon>
        <taxon>Desulfosudis</taxon>
    </lineage>
</organism>
<dbReference type="Gene3D" id="1.10.10.2910">
    <property type="match status" value="1"/>
</dbReference>
<reference evidence="2 3" key="1">
    <citation type="submission" date="2007-10" db="EMBL/GenBank/DDBJ databases">
        <title>Complete sequence of Desulfococcus oleovorans Hxd3.</title>
        <authorList>
            <consortium name="US DOE Joint Genome Institute"/>
            <person name="Copeland A."/>
            <person name="Lucas S."/>
            <person name="Lapidus A."/>
            <person name="Barry K."/>
            <person name="Glavina del Rio T."/>
            <person name="Dalin E."/>
            <person name="Tice H."/>
            <person name="Pitluck S."/>
            <person name="Kiss H."/>
            <person name="Brettin T."/>
            <person name="Bruce D."/>
            <person name="Detter J.C."/>
            <person name="Han C."/>
            <person name="Schmutz J."/>
            <person name="Larimer F."/>
            <person name="Land M."/>
            <person name="Hauser L."/>
            <person name="Kyrpides N."/>
            <person name="Kim E."/>
            <person name="Wawrik B."/>
            <person name="Richardson P."/>
        </authorList>
    </citation>
    <scope>NUCLEOTIDE SEQUENCE [LARGE SCALE GENOMIC DNA]</scope>
    <source>
        <strain evidence="3">DSM 6200 / JCM 39069 / Hxd3</strain>
    </source>
</reference>
<dbReference type="Proteomes" id="UP000008561">
    <property type="component" value="Chromosome"/>
</dbReference>
<dbReference type="EMBL" id="CP000859">
    <property type="protein sequence ID" value="ABW68902.1"/>
    <property type="molecule type" value="Genomic_DNA"/>
</dbReference>
<dbReference type="InterPro" id="IPR010359">
    <property type="entry name" value="IrrE_HExxH"/>
</dbReference>
<evidence type="ECO:0000313" key="3">
    <source>
        <dbReference type="Proteomes" id="UP000008561"/>
    </source>
</evidence>
<evidence type="ECO:0000313" key="2">
    <source>
        <dbReference type="EMBL" id="ABW68902.1"/>
    </source>
</evidence>
<evidence type="ECO:0000259" key="1">
    <source>
        <dbReference type="Pfam" id="PF06114"/>
    </source>
</evidence>
<dbReference type="AlphaFoldDB" id="A8ZZN0"/>
<dbReference type="KEGG" id="dol:Dole_3099"/>
<name>A8ZZN0_DESOH</name>
<dbReference type="Pfam" id="PF06114">
    <property type="entry name" value="Peptidase_M78"/>
    <property type="match status" value="1"/>
</dbReference>
<feature type="domain" description="IrrE N-terminal-like" evidence="1">
    <location>
        <begin position="134"/>
        <end position="213"/>
    </location>
</feature>